<feature type="domain" description="Purine catabolism PurC-like" evidence="2">
    <location>
        <begin position="5"/>
        <end position="124"/>
    </location>
</feature>
<evidence type="ECO:0000259" key="4">
    <source>
        <dbReference type="Pfam" id="PF17853"/>
    </source>
</evidence>
<evidence type="ECO:0008006" key="7">
    <source>
        <dbReference type="Google" id="ProtNLM"/>
    </source>
</evidence>
<dbReference type="OrthoDB" id="142218at2"/>
<dbReference type="Gene3D" id="1.10.10.2840">
    <property type="entry name" value="PucR C-terminal helix-turn-helix domain"/>
    <property type="match status" value="1"/>
</dbReference>
<dbReference type="EMBL" id="LYPA01000043">
    <property type="protein sequence ID" value="OBR66885.1"/>
    <property type="molecule type" value="Genomic_DNA"/>
</dbReference>
<keyword evidence="6" id="KW-1185">Reference proteome</keyword>
<evidence type="ECO:0000313" key="6">
    <source>
        <dbReference type="Proteomes" id="UP000092024"/>
    </source>
</evidence>
<proteinExistence type="inferred from homology"/>
<sequence length="550" mass="61960">MLLKDLLQIPALRHSRIAAGFSGLNRNVHSVNMMDAPDIAQYLRPQELLLTTAYAVKDQPELLKELVIQMADAGCSGLAIKTKRFLEEIPEAVIETANALQFPLLELSMDYSLGEIINDALSSILQNKTAELTYAMETHHTFFNLILNGEGLSEIVEKLSQLIAAPVVILGPKLELAGLSLSNKPDLKRLNHFLAGKQAGKLPLVGGLHRVSSSEGSGNDVIIMLQPIPTYQRQGYIAAFPSDESRQRLQTLALEQAANVLGFEMLKTQAVKDRTRQFKIQFFTELVQGEIHSEQEIIHRGKQYGLFPGESMLCMLCGREGDERQTQGRNDQGAMEKKAREIDDLYRDLNKQLQSLKTDYVLFTLKDKFVLLLHAKQWIGAEAEGKLRLAAQMTNMAEAISAANGAQLNFGISSPFSKLLDIPKAFKQASDAYKLGHSHNKAGFVQFYHTKELVDLLKLIPVDDLQEFVRDTFEDWSSIEESEQLEWRRTLSVFYDNHCHIGETAKQLYIHRNTVLYRLNRIEQLTGAQVRNPADSLRIRMALQIKEMLM</sequence>
<feature type="domain" description="CdaR GGDEF-like" evidence="4">
    <location>
        <begin position="289"/>
        <end position="434"/>
    </location>
</feature>
<dbReference type="InterPro" id="IPR041522">
    <property type="entry name" value="CdaR_GGDEF"/>
</dbReference>
<dbReference type="InterPro" id="IPR012914">
    <property type="entry name" value="PucR_dom"/>
</dbReference>
<dbReference type="PANTHER" id="PTHR33744">
    <property type="entry name" value="CARBOHYDRATE DIACID REGULATOR"/>
    <property type="match status" value="1"/>
</dbReference>
<protein>
    <recommendedName>
        <fullName evidence="7">PucR family transcriptional regulator</fullName>
    </recommendedName>
</protein>
<evidence type="ECO:0000313" key="5">
    <source>
        <dbReference type="EMBL" id="OBR66885.1"/>
    </source>
</evidence>
<dbReference type="STRING" id="1844972.A7K91_16775"/>
<evidence type="ECO:0000259" key="2">
    <source>
        <dbReference type="Pfam" id="PF07905"/>
    </source>
</evidence>
<dbReference type="InterPro" id="IPR051448">
    <property type="entry name" value="CdaR-like_regulators"/>
</dbReference>
<gene>
    <name evidence="5" type="ORF">A7K91_16775</name>
</gene>
<dbReference type="Pfam" id="PF17853">
    <property type="entry name" value="GGDEF_2"/>
    <property type="match status" value="1"/>
</dbReference>
<dbReference type="RefSeq" id="WP_068681271.1">
    <property type="nucleotide sequence ID" value="NZ_LYPA01000043.1"/>
</dbReference>
<dbReference type="Pfam" id="PF07905">
    <property type="entry name" value="PucR"/>
    <property type="match status" value="1"/>
</dbReference>
<dbReference type="PANTHER" id="PTHR33744:SF1">
    <property type="entry name" value="DNA-BINDING TRANSCRIPTIONAL ACTIVATOR ADER"/>
    <property type="match status" value="1"/>
</dbReference>
<dbReference type="Pfam" id="PF13556">
    <property type="entry name" value="HTH_30"/>
    <property type="match status" value="1"/>
</dbReference>
<evidence type="ECO:0000259" key="3">
    <source>
        <dbReference type="Pfam" id="PF13556"/>
    </source>
</evidence>
<comment type="similarity">
    <text evidence="1">Belongs to the CdaR family.</text>
</comment>
<comment type="caution">
    <text evidence="5">The sequence shown here is derived from an EMBL/GenBank/DDBJ whole genome shotgun (WGS) entry which is preliminary data.</text>
</comment>
<dbReference type="Proteomes" id="UP000092024">
    <property type="component" value="Unassembled WGS sequence"/>
</dbReference>
<accession>A0A1A5YNA2</accession>
<dbReference type="AlphaFoldDB" id="A0A1A5YNA2"/>
<dbReference type="InterPro" id="IPR025736">
    <property type="entry name" value="PucR_C-HTH_dom"/>
</dbReference>
<dbReference type="InterPro" id="IPR042070">
    <property type="entry name" value="PucR_C-HTH_sf"/>
</dbReference>
<feature type="domain" description="PucR C-terminal helix-turn-helix" evidence="3">
    <location>
        <begin position="488"/>
        <end position="545"/>
    </location>
</feature>
<evidence type="ECO:0000256" key="1">
    <source>
        <dbReference type="ARBA" id="ARBA00006754"/>
    </source>
</evidence>
<organism evidence="5 6">
    <name type="scientific">Paenibacillus oryzae</name>
    <dbReference type="NCBI Taxonomy" id="1844972"/>
    <lineage>
        <taxon>Bacteria</taxon>
        <taxon>Bacillati</taxon>
        <taxon>Bacillota</taxon>
        <taxon>Bacilli</taxon>
        <taxon>Bacillales</taxon>
        <taxon>Paenibacillaceae</taxon>
        <taxon>Paenibacillus</taxon>
    </lineage>
</organism>
<name>A0A1A5YNA2_9BACL</name>
<reference evidence="5 6" key="1">
    <citation type="submission" date="2016-05" db="EMBL/GenBank/DDBJ databases">
        <title>Paenibacillus oryzae. sp. nov., isolated from the rice root.</title>
        <authorList>
            <person name="Zhang J."/>
            <person name="Zhang X."/>
        </authorList>
    </citation>
    <scope>NUCLEOTIDE SEQUENCE [LARGE SCALE GENOMIC DNA]</scope>
    <source>
        <strain evidence="5 6">1DrF-4</strain>
    </source>
</reference>